<evidence type="ECO:0000313" key="2">
    <source>
        <dbReference type="EMBL" id="XBV21349.1"/>
    </source>
</evidence>
<dbReference type="AlphaFoldDB" id="A0AAU7T3N0"/>
<accession>A0AAU7T3N0</accession>
<feature type="region of interest" description="Disordered" evidence="1">
    <location>
        <begin position="87"/>
        <end position="127"/>
    </location>
</feature>
<dbReference type="EMBL" id="CP158165">
    <property type="protein sequence ID" value="XBV21349.1"/>
    <property type="molecule type" value="Genomic_DNA"/>
</dbReference>
<protein>
    <submittedName>
        <fullName evidence="2">Uncharacterized protein</fullName>
    </submittedName>
</protein>
<sequence length="127" mass="14253">MARTYWREHHRDRYPGDFMGGHGYLDKQAVRGALPHLADWATRWEDKLSRPLSLGVFESTGPFNEAALGRNLSAHFKPTDWLIHHTRTSAGPQLPPSDGLAPTPTAARSQHPRRVRGLRADRVGGRV</sequence>
<proteinExistence type="predicted"/>
<name>A0AAU7T3N0_9ACTN</name>
<feature type="compositionally biased region" description="Basic and acidic residues" evidence="1">
    <location>
        <begin position="118"/>
        <end position="127"/>
    </location>
</feature>
<organism evidence="2">
    <name type="scientific">Kribbella sp. HUAS MG21</name>
    <dbReference type="NCBI Taxonomy" id="3160966"/>
    <lineage>
        <taxon>Bacteria</taxon>
        <taxon>Bacillati</taxon>
        <taxon>Actinomycetota</taxon>
        <taxon>Actinomycetes</taxon>
        <taxon>Propionibacteriales</taxon>
        <taxon>Kribbellaceae</taxon>
        <taxon>Kribbella</taxon>
    </lineage>
</organism>
<gene>
    <name evidence="2" type="ORF">ABN611_22585</name>
</gene>
<evidence type="ECO:0000256" key="1">
    <source>
        <dbReference type="SAM" id="MobiDB-lite"/>
    </source>
</evidence>
<dbReference type="RefSeq" id="WP_350274209.1">
    <property type="nucleotide sequence ID" value="NZ_CP158165.1"/>
</dbReference>
<reference evidence="2" key="1">
    <citation type="submission" date="2024-06" db="EMBL/GenBank/DDBJ databases">
        <title>Kribbella sp. strain HUAS MG21 genome sequences.</title>
        <authorList>
            <person name="Mo P."/>
        </authorList>
    </citation>
    <scope>NUCLEOTIDE SEQUENCE</scope>
    <source>
        <strain evidence="2">HUAS MG21</strain>
    </source>
</reference>